<dbReference type="RefSeq" id="WP_109602709.1">
    <property type="nucleotide sequence ID" value="NZ_BONA01000100.1"/>
</dbReference>
<protein>
    <submittedName>
        <fullName evidence="5">ATP-dependent DNA ligase</fullName>
    </submittedName>
</protein>
<dbReference type="SUPFAM" id="SSF56091">
    <property type="entry name" value="DNA ligase/mRNA capping enzyme, catalytic domain"/>
    <property type="match status" value="1"/>
</dbReference>
<keyword evidence="2 5" id="KW-0436">Ligase</keyword>
<comment type="caution">
    <text evidence="5">The sequence shown here is derived from an EMBL/GenBank/DDBJ whole genome shotgun (WGS) entry which is preliminary data.</text>
</comment>
<feature type="domain" description="ATP-dependent DNA ligase family profile" evidence="4">
    <location>
        <begin position="100"/>
        <end position="252"/>
    </location>
</feature>
<dbReference type="Pfam" id="PF01068">
    <property type="entry name" value="DNA_ligase_A_M"/>
    <property type="match status" value="1"/>
</dbReference>
<dbReference type="PANTHER" id="PTHR45674:SF4">
    <property type="entry name" value="DNA LIGASE 1"/>
    <property type="match status" value="1"/>
</dbReference>
<evidence type="ECO:0000256" key="1">
    <source>
        <dbReference type="ARBA" id="ARBA00007572"/>
    </source>
</evidence>
<dbReference type="GO" id="GO:0006310">
    <property type="term" value="P:DNA recombination"/>
    <property type="evidence" value="ECO:0007669"/>
    <property type="project" value="InterPro"/>
</dbReference>
<dbReference type="Gene3D" id="3.30.470.30">
    <property type="entry name" value="DNA ligase/mRNA capping enzyme"/>
    <property type="match status" value="1"/>
</dbReference>
<dbReference type="InterPro" id="IPR012310">
    <property type="entry name" value="DNA_ligase_ATP-dep_cent"/>
</dbReference>
<dbReference type="EMBL" id="QGGR01000040">
    <property type="protein sequence ID" value="PWK30208.1"/>
    <property type="molecule type" value="Genomic_DNA"/>
</dbReference>
<dbReference type="InterPro" id="IPR050191">
    <property type="entry name" value="ATP-dep_DNA_ligase"/>
</dbReference>
<evidence type="ECO:0000313" key="6">
    <source>
        <dbReference type="Proteomes" id="UP000245697"/>
    </source>
</evidence>
<dbReference type="AlphaFoldDB" id="A0A316EFT0"/>
<keyword evidence="6" id="KW-1185">Reference proteome</keyword>
<accession>A0A316EFT0</accession>
<dbReference type="PANTHER" id="PTHR45674">
    <property type="entry name" value="DNA LIGASE 1/3 FAMILY MEMBER"/>
    <property type="match status" value="1"/>
</dbReference>
<evidence type="ECO:0000256" key="2">
    <source>
        <dbReference type="ARBA" id="ARBA00022598"/>
    </source>
</evidence>
<dbReference type="PROSITE" id="PS50160">
    <property type="entry name" value="DNA_LIGASE_A3"/>
    <property type="match status" value="1"/>
</dbReference>
<evidence type="ECO:0000256" key="3">
    <source>
        <dbReference type="ARBA" id="ARBA00034003"/>
    </source>
</evidence>
<dbReference type="Proteomes" id="UP000245697">
    <property type="component" value="Unassembled WGS sequence"/>
</dbReference>
<dbReference type="OrthoDB" id="9770771at2"/>
<dbReference type="GO" id="GO:0006281">
    <property type="term" value="P:DNA repair"/>
    <property type="evidence" value="ECO:0007669"/>
    <property type="project" value="InterPro"/>
</dbReference>
<proteinExistence type="inferred from homology"/>
<name>A0A316EFT0_9ACTN</name>
<reference evidence="5 6" key="1">
    <citation type="submission" date="2018-05" db="EMBL/GenBank/DDBJ databases">
        <title>Genomic Encyclopedia of Archaeal and Bacterial Type Strains, Phase II (KMG-II): from individual species to whole genera.</title>
        <authorList>
            <person name="Goeker M."/>
        </authorList>
    </citation>
    <scope>NUCLEOTIDE SEQUENCE [LARGE SCALE GENOMIC DNA]</scope>
    <source>
        <strain evidence="5 6">DSM 45184</strain>
    </source>
</reference>
<evidence type="ECO:0000259" key="4">
    <source>
        <dbReference type="PROSITE" id="PS50160"/>
    </source>
</evidence>
<sequence length="328" mass="36732">MRAVPVRDLLDTRARGTVQFEVKNDGWRCLAFVRGSRIYLQSRQLRDLTHLYPDVVANLDAALLPDVVLDGEIVIWDPDAGRTCFPALQRRVTAGRDIQAEAHARPASYVVFDLLEFDGHELLDRPLIERRLLLEELLAGNPPGLALCPATRDPDEARDWFDTYHAAGCEGLVIKDLTSTYGAALPGWWKWKRRTVTKALVGGVLGTLANPVVLLLGRYTDRQVLHYVGRTVPLSAGQRAEIAGVLTAATDHPWRNPLPAAWTGRFDKREPQGYLPVEPVQVVDISVDEAWESGRWRHPVRFERLRGDLTAADVPASLRIHSVLPRRS</sequence>
<dbReference type="Gene3D" id="2.40.50.140">
    <property type="entry name" value="Nucleic acid-binding proteins"/>
    <property type="match status" value="1"/>
</dbReference>
<comment type="catalytic activity">
    <reaction evidence="3">
        <text>ATP + (deoxyribonucleotide)n-3'-hydroxyl + 5'-phospho-(deoxyribonucleotide)m = (deoxyribonucleotide)n+m + AMP + diphosphate.</text>
        <dbReference type="EC" id="6.5.1.1"/>
    </reaction>
</comment>
<comment type="similarity">
    <text evidence="1">Belongs to the ATP-dependent DNA ligase family.</text>
</comment>
<organism evidence="5 6">
    <name type="scientific">Actinoplanes xinjiangensis</name>
    <dbReference type="NCBI Taxonomy" id="512350"/>
    <lineage>
        <taxon>Bacteria</taxon>
        <taxon>Bacillati</taxon>
        <taxon>Actinomycetota</taxon>
        <taxon>Actinomycetes</taxon>
        <taxon>Micromonosporales</taxon>
        <taxon>Micromonosporaceae</taxon>
        <taxon>Actinoplanes</taxon>
    </lineage>
</organism>
<gene>
    <name evidence="5" type="ORF">BC793_14062</name>
</gene>
<dbReference type="GO" id="GO:0005524">
    <property type="term" value="F:ATP binding"/>
    <property type="evidence" value="ECO:0007669"/>
    <property type="project" value="InterPro"/>
</dbReference>
<dbReference type="GO" id="GO:0003910">
    <property type="term" value="F:DNA ligase (ATP) activity"/>
    <property type="evidence" value="ECO:0007669"/>
    <property type="project" value="UniProtKB-EC"/>
</dbReference>
<evidence type="ECO:0000313" key="5">
    <source>
        <dbReference type="EMBL" id="PWK30208.1"/>
    </source>
</evidence>
<dbReference type="InterPro" id="IPR012340">
    <property type="entry name" value="NA-bd_OB-fold"/>
</dbReference>